<keyword evidence="1" id="KW-0285">Flavoprotein</keyword>
<accession>A0ABU1NVW0</accession>
<organism evidence="4 5">
    <name type="scientific">Paenibacillus qinlingensis</name>
    <dbReference type="NCBI Taxonomy" id="1837343"/>
    <lineage>
        <taxon>Bacteria</taxon>
        <taxon>Bacillati</taxon>
        <taxon>Bacillota</taxon>
        <taxon>Bacilli</taxon>
        <taxon>Bacillales</taxon>
        <taxon>Paenibacillaceae</taxon>
        <taxon>Paenibacillus</taxon>
    </lineage>
</organism>
<dbReference type="RefSeq" id="WP_310226576.1">
    <property type="nucleotide sequence ID" value="NZ_JAVDSB010000003.1"/>
</dbReference>
<evidence type="ECO:0000313" key="4">
    <source>
        <dbReference type="EMBL" id="MDR6551132.1"/>
    </source>
</evidence>
<dbReference type="Gene3D" id="3.90.700.10">
    <property type="entry name" value="Succinate dehydrogenase/fumarate reductase flavoprotein, catalytic domain"/>
    <property type="match status" value="1"/>
</dbReference>
<dbReference type="InterPro" id="IPR014614">
    <property type="entry name" value="KsdD_DH"/>
</dbReference>
<dbReference type="InterPro" id="IPR003953">
    <property type="entry name" value="FAD-dep_OxRdtase_2_FAD-bd"/>
</dbReference>
<dbReference type="Proteomes" id="UP001267290">
    <property type="component" value="Unassembled WGS sequence"/>
</dbReference>
<comment type="caution">
    <text evidence="4">The sequence shown here is derived from an EMBL/GenBank/DDBJ whole genome shotgun (WGS) entry which is preliminary data.</text>
</comment>
<dbReference type="NCBIfam" id="NF009472">
    <property type="entry name" value="PRK12834.1"/>
    <property type="match status" value="1"/>
</dbReference>
<keyword evidence="5" id="KW-1185">Reference proteome</keyword>
<evidence type="ECO:0000256" key="2">
    <source>
        <dbReference type="ARBA" id="ARBA00023002"/>
    </source>
</evidence>
<dbReference type="EMBL" id="JAVDSB010000003">
    <property type="protein sequence ID" value="MDR6551132.1"/>
    <property type="molecule type" value="Genomic_DNA"/>
</dbReference>
<feature type="domain" description="FAD-dependent oxidoreductase 2 FAD-binding" evidence="3">
    <location>
        <begin position="4"/>
        <end position="532"/>
    </location>
</feature>
<keyword evidence="2" id="KW-0560">Oxidoreductase</keyword>
<gene>
    <name evidence="4" type="ORF">J2736_002319</name>
</gene>
<evidence type="ECO:0000259" key="3">
    <source>
        <dbReference type="Pfam" id="PF00890"/>
    </source>
</evidence>
<evidence type="ECO:0000313" key="5">
    <source>
        <dbReference type="Proteomes" id="UP001267290"/>
    </source>
</evidence>
<name>A0ABU1NVW0_9BACL</name>
<dbReference type="Gene3D" id="3.50.50.60">
    <property type="entry name" value="FAD/NAD(P)-binding domain"/>
    <property type="match status" value="1"/>
</dbReference>
<dbReference type="InterPro" id="IPR036188">
    <property type="entry name" value="FAD/NAD-bd_sf"/>
</dbReference>
<protein>
    <submittedName>
        <fullName evidence="4">Oxidoreductase</fullName>
    </submittedName>
</protein>
<dbReference type="InterPro" id="IPR027477">
    <property type="entry name" value="Succ_DH/fumarate_Rdtase_cat_sf"/>
</dbReference>
<dbReference type="SUPFAM" id="SSF51905">
    <property type="entry name" value="FAD/NAD(P)-binding domain"/>
    <property type="match status" value="1"/>
</dbReference>
<dbReference type="PIRSF" id="PIRSF036654">
    <property type="entry name" value="UCP036654"/>
    <property type="match status" value="1"/>
</dbReference>
<reference evidence="4 5" key="1">
    <citation type="submission" date="2023-07" db="EMBL/GenBank/DDBJ databases">
        <title>Sorghum-associated microbial communities from plants grown in Nebraska, USA.</title>
        <authorList>
            <person name="Schachtman D."/>
        </authorList>
    </citation>
    <scope>NUCLEOTIDE SEQUENCE [LARGE SCALE GENOMIC DNA]</scope>
    <source>
        <strain evidence="4 5">CC258</strain>
    </source>
</reference>
<proteinExistence type="predicted"/>
<dbReference type="PANTHER" id="PTHR43260:SF1">
    <property type="entry name" value="KSDD-LIKE STEROID DEHYDROGENASE RV0785"/>
    <property type="match status" value="1"/>
</dbReference>
<dbReference type="PANTHER" id="PTHR43260">
    <property type="entry name" value="3-KETOSTEROID-DELTA-1-DEHYDROGENASE"/>
    <property type="match status" value="1"/>
</dbReference>
<evidence type="ECO:0000256" key="1">
    <source>
        <dbReference type="ARBA" id="ARBA00022630"/>
    </source>
</evidence>
<dbReference type="Pfam" id="PF00890">
    <property type="entry name" value="FAD_binding_2"/>
    <property type="match status" value="1"/>
</dbReference>
<sequence length="551" mass="60358">MDYDAIVVGAGLAGLVATVEIADAGKKVLLLDQEPEASFGGQAWWSFGGLFLVNSPEQRRLGIKDSLDLAWQDWQGAAGFDRVDDEDYWGRKWAEAYVEFAAGEKREWLKAMGIRFFPVVGWAERGGYLAEGHGNSVPRFHIVWGTGPGIIAPFEQRIREHRKQGRVDYMPRHRVNELIQSGGGITGVRGSVLVASTAARGEASSREVLGEFEYHAQAVIVSSGGIGANHELVRQYWPSRLGEAPKRMLSGVPAHVDGRMLAITEQSGGRIVNRDRMWHYTEGIKNWNPVWHKHGIRILPGTSSLWLDARGQRFPAPNFPGFDTLGTLETIQKSGYDYSWFILTQKIIEKEFALSGSEQNPDLTGKSIRKVLSRALPGAMAPVQAFMDKGEDFVVAPTLAELVAGMNAVTGETLLDFEHIERQMKARDREIANTFTKDLQITAIRGARNYIGDKLIRVAKPHRMLDPVNGPLIAVRLNIVSRKTLGGLQTDLSGRVLNQAGEAIPGMYAAGEASGFGGGGLHGYRALEGTFLGGCLFTGRVAGRAVVKELE</sequence>